<feature type="domain" description="Peptidase S9A N-terminal" evidence="6">
    <location>
        <begin position="43"/>
        <end position="451"/>
    </location>
</feature>
<dbReference type="InterPro" id="IPR051543">
    <property type="entry name" value="Serine_Peptidase_S9A"/>
</dbReference>
<keyword evidence="2" id="KW-0645">Protease</keyword>
<dbReference type="GO" id="GO:0004252">
    <property type="term" value="F:serine-type endopeptidase activity"/>
    <property type="evidence" value="ECO:0007669"/>
    <property type="project" value="InterPro"/>
</dbReference>
<evidence type="ECO:0000313" key="8">
    <source>
        <dbReference type="Proteomes" id="UP000199150"/>
    </source>
</evidence>
<proteinExistence type="inferred from homology"/>
<dbReference type="Proteomes" id="UP000199150">
    <property type="component" value="Unassembled WGS sequence"/>
</dbReference>
<gene>
    <name evidence="7" type="ORF">SAMN02927928_0622</name>
</gene>
<dbReference type="InterPro" id="IPR001375">
    <property type="entry name" value="Peptidase_S9_cat"/>
</dbReference>
<dbReference type="OrthoDB" id="9801421at2"/>
<comment type="similarity">
    <text evidence="1">Belongs to the peptidase S9A family.</text>
</comment>
<evidence type="ECO:0000313" key="7">
    <source>
        <dbReference type="EMBL" id="SCW35143.1"/>
    </source>
</evidence>
<dbReference type="Pfam" id="PF02897">
    <property type="entry name" value="Peptidase_S9_N"/>
    <property type="match status" value="1"/>
</dbReference>
<accession>A0A1G4PS54</accession>
<dbReference type="EMBL" id="FMTS01000001">
    <property type="protein sequence ID" value="SCW35143.1"/>
    <property type="molecule type" value="Genomic_DNA"/>
</dbReference>
<evidence type="ECO:0000259" key="6">
    <source>
        <dbReference type="Pfam" id="PF02897"/>
    </source>
</evidence>
<reference evidence="8" key="1">
    <citation type="submission" date="2016-10" db="EMBL/GenBank/DDBJ databases">
        <authorList>
            <person name="Varghese N."/>
            <person name="Submissions S."/>
        </authorList>
    </citation>
    <scope>NUCLEOTIDE SEQUENCE [LARGE SCALE GENOMIC DNA]</scope>
    <source>
        <strain evidence="8">CGMCC 1.3431</strain>
    </source>
</reference>
<dbReference type="PRINTS" id="PR00862">
    <property type="entry name" value="PROLIGOPTASE"/>
</dbReference>
<dbReference type="InterPro" id="IPR002470">
    <property type="entry name" value="Peptidase_S9A"/>
</dbReference>
<name>A0A1G4PS54_9CAUL</name>
<dbReference type="Gene3D" id="3.40.50.1820">
    <property type="entry name" value="alpha/beta hydrolase"/>
    <property type="match status" value="1"/>
</dbReference>
<evidence type="ECO:0000256" key="3">
    <source>
        <dbReference type="ARBA" id="ARBA00022801"/>
    </source>
</evidence>
<protein>
    <submittedName>
        <fullName evidence="7">Oligopeptidase B</fullName>
    </submittedName>
</protein>
<dbReference type="PANTHER" id="PTHR11757:SF19">
    <property type="entry name" value="PROLYL ENDOPEPTIDASE-LIKE"/>
    <property type="match status" value="1"/>
</dbReference>
<dbReference type="SUPFAM" id="SSF53474">
    <property type="entry name" value="alpha/beta-Hydrolases"/>
    <property type="match status" value="1"/>
</dbReference>
<dbReference type="SUPFAM" id="SSF50993">
    <property type="entry name" value="Peptidase/esterase 'gauge' domain"/>
    <property type="match status" value="1"/>
</dbReference>
<feature type="domain" description="Peptidase S9 prolyl oligopeptidase catalytic" evidence="5">
    <location>
        <begin position="512"/>
        <end position="722"/>
    </location>
</feature>
<evidence type="ECO:0000256" key="4">
    <source>
        <dbReference type="ARBA" id="ARBA00022825"/>
    </source>
</evidence>
<evidence type="ECO:0000259" key="5">
    <source>
        <dbReference type="Pfam" id="PF00326"/>
    </source>
</evidence>
<dbReference type="Gene3D" id="2.130.10.120">
    <property type="entry name" value="Prolyl oligopeptidase, N-terminal domain"/>
    <property type="match status" value="1"/>
</dbReference>
<organism evidence="7 8">
    <name type="scientific">Asticcacaulis taihuensis</name>
    <dbReference type="NCBI Taxonomy" id="260084"/>
    <lineage>
        <taxon>Bacteria</taxon>
        <taxon>Pseudomonadati</taxon>
        <taxon>Pseudomonadota</taxon>
        <taxon>Alphaproteobacteria</taxon>
        <taxon>Caulobacterales</taxon>
        <taxon>Caulobacteraceae</taxon>
        <taxon>Asticcacaulis</taxon>
    </lineage>
</organism>
<dbReference type="PANTHER" id="PTHR11757">
    <property type="entry name" value="PROTEASE FAMILY S9A OLIGOPEPTIDASE"/>
    <property type="match status" value="1"/>
</dbReference>
<dbReference type="GO" id="GO:0006508">
    <property type="term" value="P:proteolysis"/>
    <property type="evidence" value="ECO:0007669"/>
    <property type="project" value="UniProtKB-KW"/>
</dbReference>
<dbReference type="AlphaFoldDB" id="A0A1G4PS54"/>
<sequence>MTQAGFAATLPIKETYVPASPKTAAFPPVAPSPVRQPFEITQLGHTRIDDYHWMKDDNWQAVLRDPGLIRADIKAALIEENAYSAAMLEDTKALQEDIFAEMKGRIKEDDASVPSPDGDWEYYSRFETGAQHPIIARRPRAKEAFPAPIPSTEDTRAAEQILLNEDERAKGTDFYETSDAQHSPDHTLFAWGEDTQGSEYYTVYVRDLATGEILPNPIESCDGGFTFSPDSRYIFWTWRDENSRPAKVYRRPARGGEDVLVYDEPDEGFFLHVGTLSSDAFISIGGGNHETNETWLIPAATPEAVPFCVQPREDGIQYDIDHWDDRFIIRTNADGAIDFKLMVSFAEKPARDTWTDLVPHRPGIYITGSGVYKRHMIRVERENANTRIVITRKADMTEHEISVAEEAYSLGAAGGYEYDTDILRYSYTSPTTPAQTFDYNMETREQVLRKVQVIPSGHSPKDYVARRLYATAPDGQQVPITALMKADTKLDGTAPLMLYAYGSYGTPMDPGFSIRSLSLVNRGWVYAIAHIRGGSEKGYGWFLDGRKYKKMNTFTDFIACAESLCDAGYGTRGRIVAYGGSAGGMLMGAVTNLRPDLWAGVIGAVPFIDVLNTMSDISLPLTPPEWPEWGNPLEDEEAYQYIASYSPYDNIAAKPYPPVLATGGLSDTRVTYWEPMKWIARLREKSTSDSPMLLKINMEAGHGGASGRFEFLKEIAFDYAFAIWAQEKKGERKA</sequence>
<dbReference type="Pfam" id="PF00326">
    <property type="entry name" value="Peptidase_S9"/>
    <property type="match status" value="1"/>
</dbReference>
<keyword evidence="3" id="KW-0378">Hydrolase</keyword>
<dbReference type="InterPro" id="IPR029058">
    <property type="entry name" value="AB_hydrolase_fold"/>
</dbReference>
<evidence type="ECO:0000256" key="1">
    <source>
        <dbReference type="ARBA" id="ARBA00005228"/>
    </source>
</evidence>
<evidence type="ECO:0000256" key="2">
    <source>
        <dbReference type="ARBA" id="ARBA00022670"/>
    </source>
</evidence>
<dbReference type="RefSeq" id="WP_090643527.1">
    <property type="nucleotide sequence ID" value="NZ_CBCRYE010000001.1"/>
</dbReference>
<keyword evidence="4" id="KW-0720">Serine protease</keyword>
<keyword evidence="8" id="KW-1185">Reference proteome</keyword>
<dbReference type="InterPro" id="IPR023302">
    <property type="entry name" value="Pept_S9A_N"/>
</dbReference>
<dbReference type="STRING" id="260084.SAMN02927928_0622"/>